<proteinExistence type="predicted"/>
<feature type="region of interest" description="Disordered" evidence="1">
    <location>
        <begin position="14"/>
        <end position="42"/>
    </location>
</feature>
<evidence type="ECO:0000256" key="1">
    <source>
        <dbReference type="SAM" id="MobiDB-lite"/>
    </source>
</evidence>
<evidence type="ECO:0000313" key="3">
    <source>
        <dbReference type="Proteomes" id="UP000288805"/>
    </source>
</evidence>
<comment type="caution">
    <text evidence="2">The sequence shown here is derived from an EMBL/GenBank/DDBJ whole genome shotgun (WGS) entry which is preliminary data.</text>
</comment>
<organism evidence="2 3">
    <name type="scientific">Vitis vinifera</name>
    <name type="common">Grape</name>
    <dbReference type="NCBI Taxonomy" id="29760"/>
    <lineage>
        <taxon>Eukaryota</taxon>
        <taxon>Viridiplantae</taxon>
        <taxon>Streptophyta</taxon>
        <taxon>Embryophyta</taxon>
        <taxon>Tracheophyta</taxon>
        <taxon>Spermatophyta</taxon>
        <taxon>Magnoliopsida</taxon>
        <taxon>eudicotyledons</taxon>
        <taxon>Gunneridae</taxon>
        <taxon>Pentapetalae</taxon>
        <taxon>rosids</taxon>
        <taxon>Vitales</taxon>
        <taxon>Vitaceae</taxon>
        <taxon>Viteae</taxon>
        <taxon>Vitis</taxon>
    </lineage>
</organism>
<gene>
    <name evidence="2" type="primary">Os08g0159800_0</name>
    <name evidence="2" type="ORF">CK203_082322</name>
</gene>
<dbReference type="EMBL" id="QGNW01001215">
    <property type="protein sequence ID" value="RVW50008.1"/>
    <property type="molecule type" value="Genomic_DNA"/>
</dbReference>
<evidence type="ECO:0000313" key="2">
    <source>
        <dbReference type="EMBL" id="RVW50008.1"/>
    </source>
</evidence>
<dbReference type="Proteomes" id="UP000288805">
    <property type="component" value="Unassembled WGS sequence"/>
</dbReference>
<name>A0A438EQV3_VITVI</name>
<feature type="region of interest" description="Disordered" evidence="1">
    <location>
        <begin position="64"/>
        <end position="89"/>
    </location>
</feature>
<protein>
    <submittedName>
        <fullName evidence="2">Zinc finger CCCH domain-containing protein 56</fullName>
    </submittedName>
</protein>
<reference evidence="2 3" key="1">
    <citation type="journal article" date="2018" name="PLoS Genet.">
        <title>Population sequencing reveals clonal diversity and ancestral inbreeding in the grapevine cultivar Chardonnay.</title>
        <authorList>
            <person name="Roach M.J."/>
            <person name="Johnson D.L."/>
            <person name="Bohlmann J."/>
            <person name="van Vuuren H.J."/>
            <person name="Jones S.J."/>
            <person name="Pretorius I.S."/>
            <person name="Schmidt S.A."/>
            <person name="Borneman A.R."/>
        </authorList>
    </citation>
    <scope>NUCLEOTIDE SEQUENCE [LARGE SCALE GENOMIC DNA]</scope>
    <source>
        <strain evidence="3">cv. Chardonnay</strain>
        <tissue evidence="2">Leaf</tissue>
    </source>
</reference>
<dbReference type="AlphaFoldDB" id="A0A438EQV3"/>
<feature type="compositionally biased region" description="Polar residues" evidence="1">
    <location>
        <begin position="70"/>
        <end position="82"/>
    </location>
</feature>
<accession>A0A438EQV3</accession>
<sequence length="105" mass="11395">MFYGVLQKLHRYGGGLVDESRDSTSAPPDSKQGGVPSKPPSDAVVALVTSVPLVASVPHSDVYHAGVPSQRPTSVIQRPGQRTQKKWKGPDKISRIYGDWIDDIE</sequence>